<evidence type="ECO:0000313" key="2">
    <source>
        <dbReference type="Proteomes" id="UP000071979"/>
    </source>
</evidence>
<reference evidence="1 2" key="1">
    <citation type="journal article" date="2016" name="Front. Microbiol.">
        <title>Genomic Resource of Rice Seed Associated Bacteria.</title>
        <authorList>
            <person name="Midha S."/>
            <person name="Bansal K."/>
            <person name="Sharma S."/>
            <person name="Kumar N."/>
            <person name="Patil P.P."/>
            <person name="Chaudhry V."/>
            <person name="Patil P.B."/>
        </authorList>
    </citation>
    <scope>NUCLEOTIDE SEQUENCE [LARGE SCALE GENOMIC DNA]</scope>
    <source>
        <strain evidence="1 2">SA3</strain>
    </source>
</reference>
<protein>
    <submittedName>
        <fullName evidence="1">Uncharacterized protein</fullName>
    </submittedName>
</protein>
<dbReference type="RefSeq" id="WP_021506304.1">
    <property type="nucleotide sequence ID" value="NZ_CP146254.1"/>
</dbReference>
<dbReference type="OrthoDB" id="5829996at2"/>
<evidence type="ECO:0000313" key="1">
    <source>
        <dbReference type="EMBL" id="KTS65189.1"/>
    </source>
</evidence>
<organism evidence="1 2">
    <name type="scientific">Pantoea dispersa</name>
    <dbReference type="NCBI Taxonomy" id="59814"/>
    <lineage>
        <taxon>Bacteria</taxon>
        <taxon>Pseudomonadati</taxon>
        <taxon>Pseudomonadota</taxon>
        <taxon>Gammaproteobacteria</taxon>
        <taxon>Enterobacterales</taxon>
        <taxon>Erwiniaceae</taxon>
        <taxon>Pantoea</taxon>
    </lineage>
</organism>
<dbReference type="EMBL" id="LDSE01000048">
    <property type="protein sequence ID" value="KTS65189.1"/>
    <property type="molecule type" value="Genomic_DNA"/>
</dbReference>
<dbReference type="Proteomes" id="UP000071979">
    <property type="component" value="Unassembled WGS sequence"/>
</dbReference>
<gene>
    <name evidence="1" type="ORF">SA3R_21485</name>
</gene>
<comment type="caution">
    <text evidence="1">The sequence shown here is derived from an EMBL/GenBank/DDBJ whole genome shotgun (WGS) entry which is preliminary data.</text>
</comment>
<dbReference type="AlphaFoldDB" id="A0A8E1V5L7"/>
<sequence length="284" mass="33349">MRTIMVVVLSDCSALESNTLESLKTSERCLDELLIVNNGGEISTIDQDKIQDMGLQVKKVNVKNFFDVRPLSWIYNGVLNEYYQYDRFIFFSYDSFLEGNYIGNLIDCYSEGVDLQIPNIRDSISKQIIYPRLNKVTRKIPDGMKIDSQYNLLSMNSGLVIYRSLVEKFSECNIEVFDNRFALYGVDYNFFNRLEILKKAKYKICVQVVNTIESSVPVTDKQNELSQEVERLYDRVLSGKYYSKNKLVIYLRLLKISFQQLIRFRFSNLELIFRIYFEGKHPRC</sequence>
<name>A0A8E1V5L7_9GAMM</name>
<accession>A0A8E1V5L7</accession>
<proteinExistence type="predicted"/>